<keyword evidence="3 4" id="KW-0418">Kinase</keyword>
<evidence type="ECO:0000256" key="3">
    <source>
        <dbReference type="ARBA" id="ARBA00022777"/>
    </source>
</evidence>
<dbReference type="InterPro" id="IPR018197">
    <property type="entry name" value="Glycerate_kinase_RE-like"/>
</dbReference>
<dbReference type="InterPro" id="IPR018193">
    <property type="entry name" value="Glyc_kinase_flavodox-like_fold"/>
</dbReference>
<dbReference type="SUPFAM" id="SSF110738">
    <property type="entry name" value="Glycerate kinase I"/>
    <property type="match status" value="1"/>
</dbReference>
<dbReference type="PANTHER" id="PTHR21599:SF0">
    <property type="entry name" value="GLYCERATE KINASE"/>
    <property type="match status" value="1"/>
</dbReference>
<gene>
    <name evidence="4" type="ORF">NCTC9419_03454</name>
</gene>
<dbReference type="Pfam" id="PF02595">
    <property type="entry name" value="Gly_kinase"/>
    <property type="match status" value="1"/>
</dbReference>
<organism evidence="4 5">
    <name type="scientific">Serratia rubidaea</name>
    <name type="common">Serratia marinorubra</name>
    <dbReference type="NCBI Taxonomy" id="61652"/>
    <lineage>
        <taxon>Bacteria</taxon>
        <taxon>Pseudomonadati</taxon>
        <taxon>Pseudomonadota</taxon>
        <taxon>Gammaproteobacteria</taxon>
        <taxon>Enterobacterales</taxon>
        <taxon>Yersiniaceae</taxon>
        <taxon>Serratia</taxon>
    </lineage>
</organism>
<protein>
    <submittedName>
        <fullName evidence="4">Glycerate kinase I</fullName>
    </submittedName>
</protein>
<proteinExistence type="inferred from homology"/>
<dbReference type="GO" id="GO:0008887">
    <property type="term" value="F:glycerate kinase activity"/>
    <property type="evidence" value="ECO:0007669"/>
    <property type="project" value="InterPro"/>
</dbReference>
<dbReference type="STRING" id="61652.AXX16_4352"/>
<dbReference type="GO" id="GO:0031388">
    <property type="term" value="P:organic acid phosphorylation"/>
    <property type="evidence" value="ECO:0007669"/>
    <property type="project" value="InterPro"/>
</dbReference>
<dbReference type="Gene3D" id="3.90.1510.10">
    <property type="entry name" value="Glycerate kinase, domain 2"/>
    <property type="match status" value="1"/>
</dbReference>
<reference evidence="4 5" key="1">
    <citation type="submission" date="2018-12" db="EMBL/GenBank/DDBJ databases">
        <authorList>
            <consortium name="Pathogen Informatics"/>
        </authorList>
    </citation>
    <scope>NUCLEOTIDE SEQUENCE [LARGE SCALE GENOMIC DNA]</scope>
    <source>
        <strain evidence="4 5">NCTC9419</strain>
    </source>
</reference>
<accession>A0A3S4GL61</accession>
<dbReference type="EMBL" id="LR134155">
    <property type="protein sequence ID" value="VEA71880.1"/>
    <property type="molecule type" value="Genomic_DNA"/>
</dbReference>
<dbReference type="Gene3D" id="3.40.50.10350">
    <property type="entry name" value="Glycerate kinase, domain 1"/>
    <property type="match status" value="1"/>
</dbReference>
<evidence type="ECO:0000256" key="1">
    <source>
        <dbReference type="ARBA" id="ARBA00006284"/>
    </source>
</evidence>
<evidence type="ECO:0000313" key="4">
    <source>
        <dbReference type="EMBL" id="VEA71880.1"/>
    </source>
</evidence>
<dbReference type="InterPro" id="IPR004381">
    <property type="entry name" value="Glycerate_kinase"/>
</dbReference>
<evidence type="ECO:0000256" key="2">
    <source>
        <dbReference type="ARBA" id="ARBA00022679"/>
    </source>
</evidence>
<dbReference type="AlphaFoldDB" id="A0A3S4GL61"/>
<comment type="similarity">
    <text evidence="1">Belongs to the glycerate kinase type-1 family.</text>
</comment>
<dbReference type="Proteomes" id="UP000271603">
    <property type="component" value="Chromosome"/>
</dbReference>
<dbReference type="InterPro" id="IPR036129">
    <property type="entry name" value="Glycerate_kinase_sf"/>
</dbReference>
<sequence>MTNPLTGPEGASAIFGPQKGATPQMVASWTARWPLCAGDQAHAGVDVDQVPGAGAAGGMGAGLLAFCRAELRQGIEIVTEALGLDALVRDATLVITGEGRIDTARASKARCRLAWRGRQTLRQAGDRIAAA</sequence>
<evidence type="ECO:0000313" key="5">
    <source>
        <dbReference type="Proteomes" id="UP000271603"/>
    </source>
</evidence>
<keyword evidence="2" id="KW-0808">Transferase</keyword>
<dbReference type="PANTHER" id="PTHR21599">
    <property type="entry name" value="GLYCERATE KINASE"/>
    <property type="match status" value="1"/>
</dbReference>
<name>A0A3S4GL61_SERRU</name>